<evidence type="ECO:0000256" key="3">
    <source>
        <dbReference type="ARBA" id="ARBA00022723"/>
    </source>
</evidence>
<feature type="binding site" evidence="9">
    <location>
        <position position="175"/>
    </location>
    <ligand>
        <name>2-[(2R,5Z)-2-carboxy-4-methylthiazol-5(2H)-ylidene]ethyl phosphate</name>
        <dbReference type="ChEBI" id="CHEBI:62899"/>
    </ligand>
</feature>
<organism evidence="13 14">
    <name type="scientific">Liquorilactobacillus cacaonum DSM 21116</name>
    <dbReference type="NCBI Taxonomy" id="1423729"/>
    <lineage>
        <taxon>Bacteria</taxon>
        <taxon>Bacillati</taxon>
        <taxon>Bacillota</taxon>
        <taxon>Bacilli</taxon>
        <taxon>Lactobacillales</taxon>
        <taxon>Lactobacillaceae</taxon>
        <taxon>Liquorilactobacillus</taxon>
    </lineage>
</organism>
<feature type="binding site" evidence="9">
    <location>
        <position position="117"/>
    </location>
    <ligand>
        <name>4-amino-2-methyl-5-(diphosphooxymethyl)pyrimidine</name>
        <dbReference type="ChEBI" id="CHEBI:57841"/>
    </ligand>
</feature>
<evidence type="ECO:0000256" key="7">
    <source>
        <dbReference type="ARBA" id="ARBA00047851"/>
    </source>
</evidence>
<dbReference type="PATRIC" id="fig|1423729.3.peg.261"/>
<comment type="cofactor">
    <cofactor evidence="9">
        <name>Mg(2+)</name>
        <dbReference type="ChEBI" id="CHEBI:18420"/>
    </cofactor>
    <text evidence="9">Binds 1 Mg(2+) ion per subunit.</text>
</comment>
<feature type="domain" description="Thiamine phosphate synthase/TenI" evidence="12">
    <location>
        <begin position="10"/>
        <end position="198"/>
    </location>
</feature>
<dbReference type="Proteomes" id="UP000051131">
    <property type="component" value="Unassembled WGS sequence"/>
</dbReference>
<accession>A0A0R2CKC1</accession>
<dbReference type="InterPro" id="IPR036206">
    <property type="entry name" value="ThiamineP_synth_sf"/>
</dbReference>
<dbReference type="Pfam" id="PF02581">
    <property type="entry name" value="TMP-TENI"/>
    <property type="match status" value="1"/>
</dbReference>
<evidence type="ECO:0000256" key="9">
    <source>
        <dbReference type="HAMAP-Rule" id="MF_00097"/>
    </source>
</evidence>
<comment type="caution">
    <text evidence="13">The sequence shown here is derived from an EMBL/GenBank/DDBJ whole genome shotgun (WGS) entry which is preliminary data.</text>
</comment>
<feature type="binding site" evidence="9">
    <location>
        <begin position="144"/>
        <end position="146"/>
    </location>
    <ligand>
        <name>2-[(2R,5Z)-2-carboxy-4-methylthiazol-5(2H)-ylidene]ethyl phosphate</name>
        <dbReference type="ChEBI" id="CHEBI:62899"/>
    </ligand>
</feature>
<feature type="binding site" evidence="9">
    <location>
        <position position="97"/>
    </location>
    <ligand>
        <name>Mg(2+)</name>
        <dbReference type="ChEBI" id="CHEBI:18420"/>
    </ligand>
</feature>
<feature type="binding site" evidence="9">
    <location>
        <position position="147"/>
    </location>
    <ligand>
        <name>4-amino-2-methyl-5-(diphosphooxymethyl)pyrimidine</name>
        <dbReference type="ChEBI" id="CHEBI:57841"/>
    </ligand>
</feature>
<keyword evidence="2 9" id="KW-0808">Transferase</keyword>
<dbReference type="GO" id="GO:0000287">
    <property type="term" value="F:magnesium ion binding"/>
    <property type="evidence" value="ECO:0007669"/>
    <property type="project" value="UniProtKB-UniRule"/>
</dbReference>
<gene>
    <name evidence="9" type="primary">thiE</name>
    <name evidence="13" type="ORF">FC80_GL000260</name>
</gene>
<dbReference type="PANTHER" id="PTHR20857:SF15">
    <property type="entry name" value="THIAMINE-PHOSPHATE SYNTHASE"/>
    <property type="match status" value="1"/>
</dbReference>
<evidence type="ECO:0000256" key="2">
    <source>
        <dbReference type="ARBA" id="ARBA00022679"/>
    </source>
</evidence>
<keyword evidence="3 9" id="KW-0479">Metal-binding</keyword>
<name>A0A0R2CKC1_9LACO</name>
<feature type="binding site" evidence="9">
    <location>
        <begin position="42"/>
        <end position="46"/>
    </location>
    <ligand>
        <name>4-amino-2-methyl-5-(diphosphooxymethyl)pyrimidine</name>
        <dbReference type="ChEBI" id="CHEBI:57841"/>
    </ligand>
</feature>
<protein>
    <recommendedName>
        <fullName evidence="9">Thiamine-phosphate synthase</fullName>
        <shortName evidence="9">TP synthase</shortName>
        <shortName evidence="9">TPS</shortName>
        <ecNumber evidence="9">2.5.1.3</ecNumber>
    </recommendedName>
    <alternativeName>
        <fullName evidence="9">Thiamine-phosphate pyrophosphorylase</fullName>
        <shortName evidence="9">TMP pyrophosphorylase</shortName>
        <shortName evidence="9">TMP-PPase</shortName>
    </alternativeName>
</protein>
<dbReference type="GO" id="GO:0009228">
    <property type="term" value="P:thiamine biosynthetic process"/>
    <property type="evidence" value="ECO:0007669"/>
    <property type="project" value="UniProtKB-KW"/>
</dbReference>
<keyword evidence="14" id="KW-1185">Reference proteome</keyword>
<dbReference type="GO" id="GO:0009229">
    <property type="term" value="P:thiamine diphosphate biosynthetic process"/>
    <property type="evidence" value="ECO:0007669"/>
    <property type="project" value="UniProtKB-UniRule"/>
</dbReference>
<feature type="binding site" evidence="9">
    <location>
        <begin position="195"/>
        <end position="196"/>
    </location>
    <ligand>
        <name>2-[(2R,5Z)-2-carboxy-4-methylthiazol-5(2H)-ylidene]ethyl phosphate</name>
        <dbReference type="ChEBI" id="CHEBI:62899"/>
    </ligand>
</feature>
<dbReference type="CDD" id="cd00564">
    <property type="entry name" value="TMP_TenI"/>
    <property type="match status" value="1"/>
</dbReference>
<evidence type="ECO:0000256" key="11">
    <source>
        <dbReference type="RuleBase" id="RU004253"/>
    </source>
</evidence>
<dbReference type="Gene3D" id="3.20.20.70">
    <property type="entry name" value="Aldolase class I"/>
    <property type="match status" value="1"/>
</dbReference>
<sequence length="214" mass="22910">MKFDSKNLRIYLVAGSQDVAGDVAKFLYKLELACKNGITLFQFREKGKGSLVGEKRAALAVAAKKITTKYSIPFVVDDDFDLAVKVKADGIHVGQGDRDFHEIIPLAQQNNMFVGLSISSLIELKKSGDLSGLSYVGCGPIFPTSSKSDAHRPIGIGGLTELMNQVTLPIVAIGGISLENVGVIKKMGVEGVAVISAIMNSEDLKNTIKRLGEK</sequence>
<dbReference type="PANTHER" id="PTHR20857">
    <property type="entry name" value="THIAMINE-PHOSPHATE PYROPHOSPHORYLASE"/>
    <property type="match status" value="1"/>
</dbReference>
<comment type="catalytic activity">
    <reaction evidence="7 9 10">
        <text>2-(2-carboxy-4-methylthiazol-5-yl)ethyl phosphate + 4-amino-2-methyl-5-(diphosphooxymethyl)pyrimidine + 2 H(+) = thiamine phosphate + CO2 + diphosphate</text>
        <dbReference type="Rhea" id="RHEA:47848"/>
        <dbReference type="ChEBI" id="CHEBI:15378"/>
        <dbReference type="ChEBI" id="CHEBI:16526"/>
        <dbReference type="ChEBI" id="CHEBI:33019"/>
        <dbReference type="ChEBI" id="CHEBI:37575"/>
        <dbReference type="ChEBI" id="CHEBI:57841"/>
        <dbReference type="ChEBI" id="CHEBI:62890"/>
        <dbReference type="EC" id="2.5.1.3"/>
    </reaction>
</comment>
<dbReference type="HAMAP" id="MF_00097">
    <property type="entry name" value="TMP_synthase"/>
    <property type="match status" value="1"/>
</dbReference>
<dbReference type="AlphaFoldDB" id="A0A0R2CKC1"/>
<feature type="binding site" evidence="9">
    <location>
        <position position="78"/>
    </location>
    <ligand>
        <name>Mg(2+)</name>
        <dbReference type="ChEBI" id="CHEBI:18420"/>
    </ligand>
</feature>
<comment type="catalytic activity">
    <reaction evidence="8 9 10">
        <text>2-[(2R,5Z)-2-carboxy-4-methylthiazol-5(2H)-ylidene]ethyl phosphate + 4-amino-2-methyl-5-(diphosphooxymethyl)pyrimidine + 2 H(+) = thiamine phosphate + CO2 + diphosphate</text>
        <dbReference type="Rhea" id="RHEA:47844"/>
        <dbReference type="ChEBI" id="CHEBI:15378"/>
        <dbReference type="ChEBI" id="CHEBI:16526"/>
        <dbReference type="ChEBI" id="CHEBI:33019"/>
        <dbReference type="ChEBI" id="CHEBI:37575"/>
        <dbReference type="ChEBI" id="CHEBI:57841"/>
        <dbReference type="ChEBI" id="CHEBI:62899"/>
        <dbReference type="EC" id="2.5.1.3"/>
    </reaction>
</comment>
<dbReference type="SUPFAM" id="SSF51391">
    <property type="entry name" value="Thiamin phosphate synthase"/>
    <property type="match status" value="1"/>
</dbReference>
<evidence type="ECO:0000313" key="14">
    <source>
        <dbReference type="Proteomes" id="UP000051131"/>
    </source>
</evidence>
<evidence type="ECO:0000313" key="13">
    <source>
        <dbReference type="EMBL" id="KRM92079.1"/>
    </source>
</evidence>
<dbReference type="NCBIfam" id="TIGR00693">
    <property type="entry name" value="thiE"/>
    <property type="match status" value="1"/>
</dbReference>
<keyword evidence="5 9" id="KW-0784">Thiamine biosynthesis</keyword>
<evidence type="ECO:0000256" key="6">
    <source>
        <dbReference type="ARBA" id="ARBA00047334"/>
    </source>
</evidence>
<dbReference type="InterPro" id="IPR013785">
    <property type="entry name" value="Aldolase_TIM"/>
</dbReference>
<comment type="pathway">
    <text evidence="1 9 11">Cofactor biosynthesis; thiamine diphosphate biosynthesis; thiamine phosphate from 4-amino-2-methyl-5-diphosphomethylpyrimidine and 4-methyl-5-(2-phosphoethyl)-thiazole: step 1/1.</text>
</comment>
<comment type="similarity">
    <text evidence="9 10">Belongs to the thiamine-phosphate synthase family.</text>
</comment>
<evidence type="ECO:0000256" key="10">
    <source>
        <dbReference type="RuleBase" id="RU003826"/>
    </source>
</evidence>
<reference evidence="13 14" key="1">
    <citation type="journal article" date="2015" name="Genome Announc.">
        <title>Expanding the biotechnology potential of lactobacilli through comparative genomics of 213 strains and associated genera.</title>
        <authorList>
            <person name="Sun Z."/>
            <person name="Harris H.M."/>
            <person name="McCann A."/>
            <person name="Guo C."/>
            <person name="Argimon S."/>
            <person name="Zhang W."/>
            <person name="Yang X."/>
            <person name="Jeffery I.B."/>
            <person name="Cooney J.C."/>
            <person name="Kagawa T.F."/>
            <person name="Liu W."/>
            <person name="Song Y."/>
            <person name="Salvetti E."/>
            <person name="Wrobel A."/>
            <person name="Rasinkangas P."/>
            <person name="Parkhill J."/>
            <person name="Rea M.C."/>
            <person name="O'Sullivan O."/>
            <person name="Ritari J."/>
            <person name="Douillard F.P."/>
            <person name="Paul Ross R."/>
            <person name="Yang R."/>
            <person name="Briner A.E."/>
            <person name="Felis G.E."/>
            <person name="de Vos W.M."/>
            <person name="Barrangou R."/>
            <person name="Klaenhammer T.R."/>
            <person name="Caufield P.W."/>
            <person name="Cui Y."/>
            <person name="Zhang H."/>
            <person name="O'Toole P.W."/>
        </authorList>
    </citation>
    <scope>NUCLEOTIDE SEQUENCE [LARGE SCALE GENOMIC DNA]</scope>
    <source>
        <strain evidence="13 14">DSM 21116</strain>
    </source>
</reference>
<evidence type="ECO:0000256" key="4">
    <source>
        <dbReference type="ARBA" id="ARBA00022842"/>
    </source>
</evidence>
<dbReference type="EC" id="2.5.1.3" evidence="9"/>
<dbReference type="GO" id="GO:0005737">
    <property type="term" value="C:cytoplasm"/>
    <property type="evidence" value="ECO:0007669"/>
    <property type="project" value="TreeGrafter"/>
</dbReference>
<dbReference type="GO" id="GO:0004789">
    <property type="term" value="F:thiamine-phosphate diphosphorylase activity"/>
    <property type="evidence" value="ECO:0007669"/>
    <property type="project" value="UniProtKB-UniRule"/>
</dbReference>
<evidence type="ECO:0000259" key="12">
    <source>
        <dbReference type="Pfam" id="PF02581"/>
    </source>
</evidence>
<keyword evidence="4 9" id="KW-0460">Magnesium</keyword>
<evidence type="ECO:0000256" key="8">
    <source>
        <dbReference type="ARBA" id="ARBA00047883"/>
    </source>
</evidence>
<dbReference type="InterPro" id="IPR034291">
    <property type="entry name" value="TMP_synthase"/>
</dbReference>
<dbReference type="EMBL" id="AYZE01000008">
    <property type="protein sequence ID" value="KRM92079.1"/>
    <property type="molecule type" value="Genomic_DNA"/>
</dbReference>
<evidence type="ECO:0000256" key="5">
    <source>
        <dbReference type="ARBA" id="ARBA00022977"/>
    </source>
</evidence>
<feature type="binding site" evidence="9">
    <location>
        <position position="77"/>
    </location>
    <ligand>
        <name>4-amino-2-methyl-5-(diphosphooxymethyl)pyrimidine</name>
        <dbReference type="ChEBI" id="CHEBI:57841"/>
    </ligand>
</feature>
<dbReference type="STRING" id="1423729.FC80_GL000260"/>
<comment type="function">
    <text evidence="9">Condenses 4-methyl-5-(beta-hydroxyethyl)thiazole monophosphate (THZ-P) and 2-methyl-4-amino-5-hydroxymethyl pyrimidine pyrophosphate (HMP-PP) to form thiamine monophosphate (TMP).</text>
</comment>
<comment type="catalytic activity">
    <reaction evidence="6 9 10">
        <text>4-methyl-5-(2-phosphooxyethyl)-thiazole + 4-amino-2-methyl-5-(diphosphooxymethyl)pyrimidine + H(+) = thiamine phosphate + diphosphate</text>
        <dbReference type="Rhea" id="RHEA:22328"/>
        <dbReference type="ChEBI" id="CHEBI:15378"/>
        <dbReference type="ChEBI" id="CHEBI:33019"/>
        <dbReference type="ChEBI" id="CHEBI:37575"/>
        <dbReference type="ChEBI" id="CHEBI:57841"/>
        <dbReference type="ChEBI" id="CHEBI:58296"/>
        <dbReference type="EC" id="2.5.1.3"/>
    </reaction>
</comment>
<evidence type="ECO:0000256" key="1">
    <source>
        <dbReference type="ARBA" id="ARBA00005165"/>
    </source>
</evidence>
<dbReference type="FunFam" id="3.20.20.70:FF:000096">
    <property type="entry name" value="Thiamine-phosphate synthase"/>
    <property type="match status" value="1"/>
</dbReference>
<proteinExistence type="inferred from homology"/>
<dbReference type="InterPro" id="IPR022998">
    <property type="entry name" value="ThiamineP_synth_TenI"/>
</dbReference>
<dbReference type="UniPathway" id="UPA00060">
    <property type="reaction ID" value="UER00141"/>
</dbReference>
<dbReference type="RefSeq" id="WP_057828546.1">
    <property type="nucleotide sequence ID" value="NZ_AYZE01000008.1"/>
</dbReference>
<dbReference type="OrthoDB" id="9812206at2"/>